<organism evidence="1 2">
    <name type="scientific">Tabrizicola piscis</name>
    <dbReference type="NCBI Taxonomy" id="2494374"/>
    <lineage>
        <taxon>Bacteria</taxon>
        <taxon>Pseudomonadati</taxon>
        <taxon>Pseudomonadota</taxon>
        <taxon>Alphaproteobacteria</taxon>
        <taxon>Rhodobacterales</taxon>
        <taxon>Paracoccaceae</taxon>
        <taxon>Tabrizicola</taxon>
    </lineage>
</organism>
<sequence length="229" mass="25281">MTFAPETHRWRQKLTVVIHTPTGEVTGSSVIEVRVSFYGGGQTITGREVAYDLIGEATVVEVLPGKYLVALIGGSEELFARAAKDRFEGMTRGEWLRAIPRQTEPVTLSGDLIPMLVTFDDITKPETVRRVDPKGLAAVFGEGVRLKAVTLEITEEAVTEGRVEGVLGWLNDVWPDRLDGKRFGTTRTQYRFANSLSANSFSTHIIVLDPYNRTLKRRGSLSACRDGAL</sequence>
<dbReference type="OrthoDB" id="7428686at2"/>
<proteinExistence type="predicted"/>
<dbReference type="EMBL" id="CP034328">
    <property type="protein sequence ID" value="AZL59053.1"/>
    <property type="molecule type" value="Genomic_DNA"/>
</dbReference>
<dbReference type="KEGG" id="taw:EI545_09490"/>
<protein>
    <submittedName>
        <fullName evidence="1">Uncharacterized protein</fullName>
    </submittedName>
</protein>
<evidence type="ECO:0000313" key="1">
    <source>
        <dbReference type="EMBL" id="AZL59053.1"/>
    </source>
</evidence>
<dbReference type="AlphaFoldDB" id="A0A3S8U619"/>
<dbReference type="RefSeq" id="WP_125325250.1">
    <property type="nucleotide sequence ID" value="NZ_CP034328.1"/>
</dbReference>
<evidence type="ECO:0000313" key="2">
    <source>
        <dbReference type="Proteomes" id="UP000282002"/>
    </source>
</evidence>
<gene>
    <name evidence="1" type="ORF">EI545_09490</name>
</gene>
<accession>A0A3S8U619</accession>
<keyword evidence="2" id="KW-1185">Reference proteome</keyword>
<reference evidence="1 2" key="1">
    <citation type="submission" date="2018-12" db="EMBL/GenBank/DDBJ databases">
        <title>Complete genome sequencing of Tabrizicola sp. K13M18.</title>
        <authorList>
            <person name="Bae J.-W."/>
        </authorList>
    </citation>
    <scope>NUCLEOTIDE SEQUENCE [LARGE SCALE GENOMIC DNA]</scope>
    <source>
        <strain evidence="1 2">K13M18</strain>
    </source>
</reference>
<dbReference type="Proteomes" id="UP000282002">
    <property type="component" value="Chromosome"/>
</dbReference>
<name>A0A3S8U619_9RHOB</name>